<dbReference type="InterPro" id="IPR052157">
    <property type="entry name" value="BCAA_transport_permease"/>
</dbReference>
<protein>
    <recommendedName>
        <fullName evidence="11">Branched-chain amino acid ABC transporter permease</fullName>
    </recommendedName>
</protein>
<dbReference type="GO" id="GO:0005886">
    <property type="term" value="C:plasma membrane"/>
    <property type="evidence" value="ECO:0007669"/>
    <property type="project" value="UniProtKB-SubCell"/>
</dbReference>
<name>X1NYV9_9ZZZZ</name>
<keyword evidence="4 9" id="KW-0812">Transmembrane</keyword>
<sequence>AGLGGALIAPMVNITLGMDITILIEAFLIVIIGGLGNIWGALCGALIFGLVHAFGVLFWPQFAIVFPFVTAGILLIVRPTGLLKSTW</sequence>
<evidence type="ECO:0000256" key="8">
    <source>
        <dbReference type="ARBA" id="ARBA00037998"/>
    </source>
</evidence>
<dbReference type="PANTHER" id="PTHR11795:SF442">
    <property type="entry name" value="ABC TRANSPORTER ATP-BINDING PROTEIN"/>
    <property type="match status" value="1"/>
</dbReference>
<evidence type="ECO:0000256" key="4">
    <source>
        <dbReference type="ARBA" id="ARBA00022692"/>
    </source>
</evidence>
<comment type="caution">
    <text evidence="10">The sequence shown here is derived from an EMBL/GenBank/DDBJ whole genome shotgun (WGS) entry which is preliminary data.</text>
</comment>
<proteinExistence type="inferred from homology"/>
<feature type="non-terminal residue" evidence="10">
    <location>
        <position position="1"/>
    </location>
</feature>
<keyword evidence="7 9" id="KW-0472">Membrane</keyword>
<feature type="transmembrane region" description="Helical" evidence="9">
    <location>
        <begin position="26"/>
        <end position="51"/>
    </location>
</feature>
<dbReference type="AlphaFoldDB" id="X1NYV9"/>
<dbReference type="Pfam" id="PF02653">
    <property type="entry name" value="BPD_transp_2"/>
    <property type="match status" value="1"/>
</dbReference>
<evidence type="ECO:0008006" key="11">
    <source>
        <dbReference type="Google" id="ProtNLM"/>
    </source>
</evidence>
<dbReference type="EMBL" id="BARV01037237">
    <property type="protein sequence ID" value="GAI48803.1"/>
    <property type="molecule type" value="Genomic_DNA"/>
</dbReference>
<evidence type="ECO:0000256" key="5">
    <source>
        <dbReference type="ARBA" id="ARBA00022970"/>
    </source>
</evidence>
<gene>
    <name evidence="10" type="ORF">S06H3_57660</name>
</gene>
<evidence type="ECO:0000256" key="9">
    <source>
        <dbReference type="SAM" id="Phobius"/>
    </source>
</evidence>
<evidence type="ECO:0000313" key="10">
    <source>
        <dbReference type="EMBL" id="GAI48803.1"/>
    </source>
</evidence>
<comment type="similarity">
    <text evidence="8">Belongs to the binding-protein-dependent transport system permease family. LivHM subfamily.</text>
</comment>
<evidence type="ECO:0000256" key="3">
    <source>
        <dbReference type="ARBA" id="ARBA00022475"/>
    </source>
</evidence>
<keyword evidence="2" id="KW-0813">Transport</keyword>
<evidence type="ECO:0000256" key="2">
    <source>
        <dbReference type="ARBA" id="ARBA00022448"/>
    </source>
</evidence>
<accession>X1NYV9</accession>
<comment type="subcellular location">
    <subcellularLocation>
        <location evidence="1">Cell membrane</location>
        <topology evidence="1">Multi-pass membrane protein</topology>
    </subcellularLocation>
</comment>
<reference evidence="10" key="1">
    <citation type="journal article" date="2014" name="Front. Microbiol.">
        <title>High frequency of phylogenetically diverse reductive dehalogenase-homologous genes in deep subseafloor sedimentary metagenomes.</title>
        <authorList>
            <person name="Kawai M."/>
            <person name="Futagami T."/>
            <person name="Toyoda A."/>
            <person name="Takaki Y."/>
            <person name="Nishi S."/>
            <person name="Hori S."/>
            <person name="Arai W."/>
            <person name="Tsubouchi T."/>
            <person name="Morono Y."/>
            <person name="Uchiyama I."/>
            <person name="Ito T."/>
            <person name="Fujiyama A."/>
            <person name="Inagaki F."/>
            <person name="Takami H."/>
        </authorList>
    </citation>
    <scope>NUCLEOTIDE SEQUENCE</scope>
    <source>
        <strain evidence="10">Expedition CK06-06</strain>
    </source>
</reference>
<keyword evidence="3" id="KW-1003">Cell membrane</keyword>
<evidence type="ECO:0000256" key="1">
    <source>
        <dbReference type="ARBA" id="ARBA00004651"/>
    </source>
</evidence>
<feature type="transmembrane region" description="Helical" evidence="9">
    <location>
        <begin position="57"/>
        <end position="77"/>
    </location>
</feature>
<dbReference type="PANTHER" id="PTHR11795">
    <property type="entry name" value="BRANCHED-CHAIN AMINO ACID TRANSPORT SYSTEM PERMEASE PROTEIN LIVH"/>
    <property type="match status" value="1"/>
</dbReference>
<keyword evidence="6 9" id="KW-1133">Transmembrane helix</keyword>
<evidence type="ECO:0000256" key="6">
    <source>
        <dbReference type="ARBA" id="ARBA00022989"/>
    </source>
</evidence>
<dbReference type="InterPro" id="IPR001851">
    <property type="entry name" value="ABC_transp_permease"/>
</dbReference>
<dbReference type="GO" id="GO:0006865">
    <property type="term" value="P:amino acid transport"/>
    <property type="evidence" value="ECO:0007669"/>
    <property type="project" value="UniProtKB-KW"/>
</dbReference>
<organism evidence="10">
    <name type="scientific">marine sediment metagenome</name>
    <dbReference type="NCBI Taxonomy" id="412755"/>
    <lineage>
        <taxon>unclassified sequences</taxon>
        <taxon>metagenomes</taxon>
        <taxon>ecological metagenomes</taxon>
    </lineage>
</organism>
<keyword evidence="5" id="KW-0029">Amino-acid transport</keyword>
<dbReference type="GO" id="GO:0022857">
    <property type="term" value="F:transmembrane transporter activity"/>
    <property type="evidence" value="ECO:0007669"/>
    <property type="project" value="InterPro"/>
</dbReference>
<evidence type="ECO:0000256" key="7">
    <source>
        <dbReference type="ARBA" id="ARBA00023136"/>
    </source>
</evidence>